<evidence type="ECO:0000313" key="12">
    <source>
        <dbReference type="EMBL" id="CAC5380468.1"/>
    </source>
</evidence>
<organism evidence="12 13">
    <name type="scientific">Mytilus coruscus</name>
    <name type="common">Sea mussel</name>
    <dbReference type="NCBI Taxonomy" id="42192"/>
    <lineage>
        <taxon>Eukaryota</taxon>
        <taxon>Metazoa</taxon>
        <taxon>Spiralia</taxon>
        <taxon>Lophotrochozoa</taxon>
        <taxon>Mollusca</taxon>
        <taxon>Bivalvia</taxon>
        <taxon>Autobranchia</taxon>
        <taxon>Pteriomorphia</taxon>
        <taxon>Mytilida</taxon>
        <taxon>Mytiloidea</taxon>
        <taxon>Mytilidae</taxon>
        <taxon>Mytilinae</taxon>
        <taxon>Mytilus</taxon>
    </lineage>
</organism>
<dbReference type="PROSITE" id="PS51450">
    <property type="entry name" value="LRR"/>
    <property type="match status" value="1"/>
</dbReference>
<dbReference type="AlphaFoldDB" id="A0A6J8B952"/>
<dbReference type="Gene3D" id="3.80.10.10">
    <property type="entry name" value="Ribonuclease Inhibitor"/>
    <property type="match status" value="1"/>
</dbReference>
<evidence type="ECO:0000256" key="11">
    <source>
        <dbReference type="SAM" id="SignalP"/>
    </source>
</evidence>
<dbReference type="SUPFAM" id="SSF52058">
    <property type="entry name" value="L domain-like"/>
    <property type="match status" value="1"/>
</dbReference>
<evidence type="ECO:0000256" key="1">
    <source>
        <dbReference type="ARBA" id="ARBA00004162"/>
    </source>
</evidence>
<evidence type="ECO:0000256" key="10">
    <source>
        <dbReference type="ARBA" id="ARBA00023303"/>
    </source>
</evidence>
<evidence type="ECO:0008006" key="14">
    <source>
        <dbReference type="Google" id="ProtNLM"/>
    </source>
</evidence>
<comment type="subcellular location">
    <subcellularLocation>
        <location evidence="1">Cell membrane</location>
        <topology evidence="1">Single-pass membrane protein</topology>
    </subcellularLocation>
</comment>
<keyword evidence="4" id="KW-0812">Transmembrane</keyword>
<dbReference type="PANTHER" id="PTHR46473">
    <property type="entry name" value="GH08155P"/>
    <property type="match status" value="1"/>
</dbReference>
<accession>A0A6J8B952</accession>
<evidence type="ECO:0000256" key="2">
    <source>
        <dbReference type="ARBA" id="ARBA00022448"/>
    </source>
</evidence>
<evidence type="ECO:0000256" key="5">
    <source>
        <dbReference type="ARBA" id="ARBA00022729"/>
    </source>
</evidence>
<feature type="chain" id="PRO_5026872466" description="LRRNT domain-containing protein" evidence="11">
    <location>
        <begin position="18"/>
        <end position="179"/>
    </location>
</feature>
<evidence type="ECO:0000256" key="9">
    <source>
        <dbReference type="ARBA" id="ARBA00023157"/>
    </source>
</evidence>
<keyword evidence="6" id="KW-1133">Transmembrane helix</keyword>
<dbReference type="GO" id="GO:0034220">
    <property type="term" value="P:monoatomic ion transmembrane transport"/>
    <property type="evidence" value="ECO:0007669"/>
    <property type="project" value="UniProtKB-KW"/>
</dbReference>
<gene>
    <name evidence="12" type="ORF">MCOR_16416</name>
</gene>
<keyword evidence="10" id="KW-0407">Ion channel</keyword>
<evidence type="ECO:0000256" key="3">
    <source>
        <dbReference type="ARBA" id="ARBA00022475"/>
    </source>
</evidence>
<feature type="signal peptide" evidence="11">
    <location>
        <begin position="1"/>
        <end position="17"/>
    </location>
</feature>
<keyword evidence="7" id="KW-0406">Ion transport</keyword>
<keyword evidence="8" id="KW-0472">Membrane</keyword>
<reference evidence="12 13" key="1">
    <citation type="submission" date="2020-06" db="EMBL/GenBank/DDBJ databases">
        <authorList>
            <person name="Li R."/>
            <person name="Bekaert M."/>
        </authorList>
    </citation>
    <scope>NUCLEOTIDE SEQUENCE [LARGE SCALE GENOMIC DNA]</scope>
    <source>
        <strain evidence="13">wild</strain>
    </source>
</reference>
<sequence>MLLISILSVFYFNFTVGQNGQQCTTEKRCQCKDVESGLFADCSGLNLNSYPKFFDGIVTIDVSFNKLKNFPSTIDVPTSLKHLNLSGNLLARIDTDKSRKLFTYINNLESLNLSSNFIPLDPKIYTKNIFMKLTKLKSLDLTRNTLTRYEFRNLDRVIQPLVSLKTFAIDGSEKISFGV</sequence>
<dbReference type="InterPro" id="IPR001611">
    <property type="entry name" value="Leu-rich_rpt"/>
</dbReference>
<dbReference type="InterPro" id="IPR051432">
    <property type="entry name" value="KCNMA1_auxiliary"/>
</dbReference>
<name>A0A6J8B952_MYTCO</name>
<proteinExistence type="predicted"/>
<dbReference type="GO" id="GO:0005886">
    <property type="term" value="C:plasma membrane"/>
    <property type="evidence" value="ECO:0007669"/>
    <property type="project" value="UniProtKB-SubCell"/>
</dbReference>
<protein>
    <recommendedName>
        <fullName evidence="14">LRRNT domain-containing protein</fullName>
    </recommendedName>
</protein>
<dbReference type="OrthoDB" id="660555at2759"/>
<evidence type="ECO:0000256" key="8">
    <source>
        <dbReference type="ARBA" id="ARBA00023136"/>
    </source>
</evidence>
<dbReference type="EMBL" id="CACVKT020002888">
    <property type="protein sequence ID" value="CAC5380468.1"/>
    <property type="molecule type" value="Genomic_DNA"/>
</dbReference>
<keyword evidence="5 11" id="KW-0732">Signal</keyword>
<evidence type="ECO:0000256" key="6">
    <source>
        <dbReference type="ARBA" id="ARBA00022989"/>
    </source>
</evidence>
<evidence type="ECO:0000256" key="4">
    <source>
        <dbReference type="ARBA" id="ARBA00022692"/>
    </source>
</evidence>
<keyword evidence="3" id="KW-1003">Cell membrane</keyword>
<keyword evidence="13" id="KW-1185">Reference proteome</keyword>
<keyword evidence="9" id="KW-1015">Disulfide bond</keyword>
<evidence type="ECO:0000313" key="13">
    <source>
        <dbReference type="Proteomes" id="UP000507470"/>
    </source>
</evidence>
<dbReference type="Proteomes" id="UP000507470">
    <property type="component" value="Unassembled WGS sequence"/>
</dbReference>
<evidence type="ECO:0000256" key="7">
    <source>
        <dbReference type="ARBA" id="ARBA00023065"/>
    </source>
</evidence>
<dbReference type="PANTHER" id="PTHR46473:SF10">
    <property type="entry name" value="LD45603P-RELATED"/>
    <property type="match status" value="1"/>
</dbReference>
<dbReference type="Pfam" id="PF00560">
    <property type="entry name" value="LRR_1"/>
    <property type="match status" value="1"/>
</dbReference>
<dbReference type="InterPro" id="IPR032675">
    <property type="entry name" value="LRR_dom_sf"/>
</dbReference>
<keyword evidence="2" id="KW-0813">Transport</keyword>